<protein>
    <submittedName>
        <fullName evidence="2">Prepilin-type N-terminal cleavage/methylation domain-containing protein</fullName>
    </submittedName>
</protein>
<organism evidence="2 3">
    <name type="scientific">Thalassobacterium sedimentorum</name>
    <dbReference type="NCBI Taxonomy" id="3041258"/>
    <lineage>
        <taxon>Bacteria</taxon>
        <taxon>Pseudomonadati</taxon>
        <taxon>Verrucomicrobiota</taxon>
        <taxon>Opitutia</taxon>
        <taxon>Puniceicoccales</taxon>
        <taxon>Coraliomargaritaceae</taxon>
        <taxon>Thalassobacterium</taxon>
    </lineage>
</organism>
<proteinExistence type="predicted"/>
<reference evidence="2 3" key="1">
    <citation type="submission" date="2023-04" db="EMBL/GenBank/DDBJ databases">
        <title>A novel bacteria isolated from coastal sediment.</title>
        <authorList>
            <person name="Liu X.-J."/>
            <person name="Du Z.-J."/>
        </authorList>
    </citation>
    <scope>NUCLEOTIDE SEQUENCE [LARGE SCALE GENOMIC DNA]</scope>
    <source>
        <strain evidence="2 3">SDUM461004</strain>
    </source>
</reference>
<comment type="caution">
    <text evidence="2">The sequence shown here is derived from an EMBL/GenBank/DDBJ whole genome shotgun (WGS) entry which is preliminary data.</text>
</comment>
<dbReference type="InterPro" id="IPR012902">
    <property type="entry name" value="N_methyl_site"/>
</dbReference>
<evidence type="ECO:0000313" key="3">
    <source>
        <dbReference type="Proteomes" id="UP001243717"/>
    </source>
</evidence>
<keyword evidence="1" id="KW-1133">Transmembrane helix</keyword>
<evidence type="ECO:0000313" key="2">
    <source>
        <dbReference type="EMBL" id="MDQ8193360.1"/>
    </source>
</evidence>
<feature type="transmembrane region" description="Helical" evidence="1">
    <location>
        <begin position="18"/>
        <end position="37"/>
    </location>
</feature>
<sequence length="223" mass="24956">MNLSAHAHSKAGFTLTEIMFVSVILGFISIGLATFMFNSTQGMFWASNKARITNDVRNFTLRISKETLGARTGIVYKSFSTEDRDDLSDQKQSGETGDCLVLVYYDPYPDIDDPLHYTKLVVFFRKPDSDGLSPVYRAEKIFSSPQEIDTSAGNNHFEDFLAHYFADDSDTHPVVLELSRGLADGKLFRNFGNNTFVVNGEILHGNEVKEVTNTYNLTISPRG</sequence>
<dbReference type="EMBL" id="JARXIC010000003">
    <property type="protein sequence ID" value="MDQ8193360.1"/>
    <property type="molecule type" value="Genomic_DNA"/>
</dbReference>
<keyword evidence="1" id="KW-0472">Membrane</keyword>
<evidence type="ECO:0000256" key="1">
    <source>
        <dbReference type="SAM" id="Phobius"/>
    </source>
</evidence>
<accession>A0ABU1AHK9</accession>
<dbReference type="Proteomes" id="UP001243717">
    <property type="component" value="Unassembled WGS sequence"/>
</dbReference>
<keyword evidence="3" id="KW-1185">Reference proteome</keyword>
<keyword evidence="1" id="KW-0812">Transmembrane</keyword>
<name>A0ABU1AHK9_9BACT</name>
<dbReference type="RefSeq" id="WP_308983864.1">
    <property type="nucleotide sequence ID" value="NZ_JARXIC010000003.1"/>
</dbReference>
<gene>
    <name evidence="2" type="ORF">QEH59_02920</name>
</gene>
<dbReference type="NCBIfam" id="TIGR02532">
    <property type="entry name" value="IV_pilin_GFxxxE"/>
    <property type="match status" value="1"/>
</dbReference>